<proteinExistence type="predicted"/>
<reference evidence="1 2" key="2">
    <citation type="journal article" date="2008" name="Bioinformatics">
        <title>Assembly reconciliation.</title>
        <authorList>
            <person name="Zimin A.V."/>
            <person name="Smith D.R."/>
            <person name="Sutton G."/>
            <person name="Yorke J.A."/>
        </authorList>
    </citation>
    <scope>NUCLEOTIDE SEQUENCE [LARGE SCALE GENOMIC DNA]</scope>
    <source>
        <strain evidence="1 2">TSC#14021-0224.01</strain>
    </source>
</reference>
<protein>
    <submittedName>
        <fullName evidence="1">Uncharacterized protein</fullName>
    </submittedName>
</protein>
<gene>
    <name evidence="1" type="primary">Dere\GG12708</name>
    <name evidence="1" type="synonym">dere_GLEANR_12773</name>
    <name evidence="1" type="synonym">GG12708</name>
    <name evidence="1" type="ORF">Dere_GG12708</name>
</gene>
<evidence type="ECO:0000313" key="1">
    <source>
        <dbReference type="EMBL" id="EDV45457.1"/>
    </source>
</evidence>
<dbReference type="Proteomes" id="UP000008711">
    <property type="component" value="Unassembled WGS sequence"/>
</dbReference>
<sequence length="130" mass="15030">MDLQPQHNRRTHFVVPKNGLFEIPDPPLRPDYVAMRTPEKSIRPSMLKKEEVLVDKELKFFKAEDISKTKVNQLEEEPQLVFSEPSERLDVVQTSGVARIGFGSALLRFVFNLLGIFQNECDFNENLGWI</sequence>
<accession>B3P9G1</accession>
<organism evidence="1 2">
    <name type="scientific">Drosophila erecta</name>
    <name type="common">Fruit fly</name>
    <dbReference type="NCBI Taxonomy" id="7220"/>
    <lineage>
        <taxon>Eukaryota</taxon>
        <taxon>Metazoa</taxon>
        <taxon>Ecdysozoa</taxon>
        <taxon>Arthropoda</taxon>
        <taxon>Hexapoda</taxon>
        <taxon>Insecta</taxon>
        <taxon>Pterygota</taxon>
        <taxon>Neoptera</taxon>
        <taxon>Endopterygota</taxon>
        <taxon>Diptera</taxon>
        <taxon>Brachycera</taxon>
        <taxon>Muscomorpha</taxon>
        <taxon>Ephydroidea</taxon>
        <taxon>Drosophilidae</taxon>
        <taxon>Drosophila</taxon>
        <taxon>Sophophora</taxon>
    </lineage>
</organism>
<dbReference type="HOGENOM" id="CLU_1940265_0_0_1"/>
<reference evidence="1 2" key="1">
    <citation type="journal article" date="2007" name="Nature">
        <title>Evolution of genes and genomes on the Drosophila phylogeny.</title>
        <authorList>
            <consortium name="Drosophila 12 Genomes Consortium"/>
            <person name="Clark A.G."/>
            <person name="Eisen M.B."/>
            <person name="Smith D.R."/>
            <person name="Bergman C.M."/>
            <person name="Oliver B."/>
            <person name="Markow T.A."/>
            <person name="Kaufman T.C."/>
            <person name="Kellis M."/>
            <person name="Gelbart W."/>
            <person name="Iyer V.N."/>
            <person name="Pollard D.A."/>
            <person name="Sackton T.B."/>
            <person name="Larracuente A.M."/>
            <person name="Singh N.D."/>
            <person name="Abad J.P."/>
            <person name="Abt D.N."/>
            <person name="Adryan B."/>
            <person name="Aguade M."/>
            <person name="Akashi H."/>
            <person name="Anderson W.W."/>
            <person name="Aquadro C.F."/>
            <person name="Ardell D.H."/>
            <person name="Arguello R."/>
            <person name="Artieri C.G."/>
            <person name="Barbash D.A."/>
            <person name="Barker D."/>
            <person name="Barsanti P."/>
            <person name="Batterham P."/>
            <person name="Batzoglou S."/>
            <person name="Begun D."/>
            <person name="Bhutkar A."/>
            <person name="Blanco E."/>
            <person name="Bosak S.A."/>
            <person name="Bradley R.K."/>
            <person name="Brand A.D."/>
            <person name="Brent M.R."/>
            <person name="Brooks A.N."/>
            <person name="Brown R.H."/>
            <person name="Butlin R.K."/>
            <person name="Caggese C."/>
            <person name="Calvi B.R."/>
            <person name="Bernardo de Carvalho A."/>
            <person name="Caspi A."/>
            <person name="Castrezana S."/>
            <person name="Celniker S.E."/>
            <person name="Chang J.L."/>
            <person name="Chapple C."/>
            <person name="Chatterji S."/>
            <person name="Chinwalla A."/>
            <person name="Civetta A."/>
            <person name="Clifton S.W."/>
            <person name="Comeron J.M."/>
            <person name="Costello J.C."/>
            <person name="Coyne J.A."/>
            <person name="Daub J."/>
            <person name="David R.G."/>
            <person name="Delcher A.L."/>
            <person name="Delehaunty K."/>
            <person name="Do C.B."/>
            <person name="Ebling H."/>
            <person name="Edwards K."/>
            <person name="Eickbush T."/>
            <person name="Evans J.D."/>
            <person name="Filipski A."/>
            <person name="Findeiss S."/>
            <person name="Freyhult E."/>
            <person name="Fulton L."/>
            <person name="Fulton R."/>
            <person name="Garcia A.C."/>
            <person name="Gardiner A."/>
            <person name="Garfield D.A."/>
            <person name="Garvin B.E."/>
            <person name="Gibson G."/>
            <person name="Gilbert D."/>
            <person name="Gnerre S."/>
            <person name="Godfrey J."/>
            <person name="Good R."/>
            <person name="Gotea V."/>
            <person name="Gravely B."/>
            <person name="Greenberg A.J."/>
            <person name="Griffiths-Jones S."/>
            <person name="Gross S."/>
            <person name="Guigo R."/>
            <person name="Gustafson E.A."/>
            <person name="Haerty W."/>
            <person name="Hahn M.W."/>
            <person name="Halligan D.L."/>
            <person name="Halpern A.L."/>
            <person name="Halter G.M."/>
            <person name="Han M.V."/>
            <person name="Heger A."/>
            <person name="Hillier L."/>
            <person name="Hinrichs A.S."/>
            <person name="Holmes I."/>
            <person name="Hoskins R.A."/>
            <person name="Hubisz M.J."/>
            <person name="Hultmark D."/>
            <person name="Huntley M.A."/>
            <person name="Jaffe D.B."/>
            <person name="Jagadeeshan S."/>
            <person name="Jeck W.R."/>
            <person name="Johnson J."/>
            <person name="Jones C.D."/>
            <person name="Jordan W.C."/>
            <person name="Karpen G.H."/>
            <person name="Kataoka E."/>
            <person name="Keightley P.D."/>
            <person name="Kheradpour P."/>
            <person name="Kirkness E.F."/>
            <person name="Koerich L.B."/>
            <person name="Kristiansen K."/>
            <person name="Kudrna D."/>
            <person name="Kulathinal R.J."/>
            <person name="Kumar S."/>
            <person name="Kwok R."/>
            <person name="Lander E."/>
            <person name="Langley C.H."/>
            <person name="Lapoint R."/>
            <person name="Lazzaro B.P."/>
            <person name="Lee S.J."/>
            <person name="Levesque L."/>
            <person name="Li R."/>
            <person name="Lin C.F."/>
            <person name="Lin M.F."/>
            <person name="Lindblad-Toh K."/>
            <person name="Llopart A."/>
            <person name="Long M."/>
            <person name="Low L."/>
            <person name="Lozovsky E."/>
            <person name="Lu J."/>
            <person name="Luo M."/>
            <person name="Machado C.A."/>
            <person name="Makalowski W."/>
            <person name="Marzo M."/>
            <person name="Matsuda M."/>
            <person name="Matzkin L."/>
            <person name="McAllister B."/>
            <person name="McBride C.S."/>
            <person name="McKernan B."/>
            <person name="McKernan K."/>
            <person name="Mendez-Lago M."/>
            <person name="Minx P."/>
            <person name="Mollenhauer M.U."/>
            <person name="Montooth K."/>
            <person name="Mount S.M."/>
            <person name="Mu X."/>
            <person name="Myers E."/>
            <person name="Negre B."/>
            <person name="Newfeld S."/>
            <person name="Nielsen R."/>
            <person name="Noor M.A."/>
            <person name="O'Grady P."/>
            <person name="Pachter L."/>
            <person name="Papaceit M."/>
            <person name="Parisi M.J."/>
            <person name="Parisi M."/>
            <person name="Parts L."/>
            <person name="Pedersen J.S."/>
            <person name="Pesole G."/>
            <person name="Phillippy A.M."/>
            <person name="Ponting C.P."/>
            <person name="Pop M."/>
            <person name="Porcelli D."/>
            <person name="Powell J.R."/>
            <person name="Prohaska S."/>
            <person name="Pruitt K."/>
            <person name="Puig M."/>
            <person name="Quesneville H."/>
            <person name="Ram K.R."/>
            <person name="Rand D."/>
            <person name="Rasmussen M.D."/>
            <person name="Reed L.K."/>
            <person name="Reenan R."/>
            <person name="Reily A."/>
            <person name="Remington K.A."/>
            <person name="Rieger T.T."/>
            <person name="Ritchie M.G."/>
            <person name="Robin C."/>
            <person name="Rogers Y.H."/>
            <person name="Rohde C."/>
            <person name="Rozas J."/>
            <person name="Rubenfield M.J."/>
            <person name="Ruiz A."/>
            <person name="Russo S."/>
            <person name="Salzberg S.L."/>
            <person name="Sanchez-Gracia A."/>
            <person name="Saranga D.J."/>
            <person name="Sato H."/>
            <person name="Schaeffer S.W."/>
            <person name="Schatz M.C."/>
            <person name="Schlenke T."/>
            <person name="Schwartz R."/>
            <person name="Segarra C."/>
            <person name="Singh R.S."/>
            <person name="Sirot L."/>
            <person name="Sirota M."/>
            <person name="Sisneros N.B."/>
            <person name="Smith C.D."/>
            <person name="Smith T.F."/>
            <person name="Spieth J."/>
            <person name="Stage D.E."/>
            <person name="Stark A."/>
            <person name="Stephan W."/>
            <person name="Strausberg R.L."/>
            <person name="Strempel S."/>
            <person name="Sturgill D."/>
            <person name="Sutton G."/>
            <person name="Sutton G.G."/>
            <person name="Tao W."/>
            <person name="Teichmann S."/>
            <person name="Tobari Y.N."/>
            <person name="Tomimura Y."/>
            <person name="Tsolas J.M."/>
            <person name="Valente V.L."/>
            <person name="Venter E."/>
            <person name="Venter J.C."/>
            <person name="Vicario S."/>
            <person name="Vieira F.G."/>
            <person name="Vilella A.J."/>
            <person name="Villasante A."/>
            <person name="Walenz B."/>
            <person name="Wang J."/>
            <person name="Wasserman M."/>
            <person name="Watts T."/>
            <person name="Wilson D."/>
            <person name="Wilson R.K."/>
            <person name="Wing R.A."/>
            <person name="Wolfner M.F."/>
            <person name="Wong A."/>
            <person name="Wong G.K."/>
            <person name="Wu C.I."/>
            <person name="Wu G."/>
            <person name="Yamamoto D."/>
            <person name="Yang H.P."/>
            <person name="Yang S.P."/>
            <person name="Yorke J.A."/>
            <person name="Yoshida K."/>
            <person name="Zdobnov E."/>
            <person name="Zhang P."/>
            <person name="Zhang Y."/>
            <person name="Zimin A.V."/>
            <person name="Baldwin J."/>
            <person name="Abdouelleil A."/>
            <person name="Abdulkadir J."/>
            <person name="Abebe A."/>
            <person name="Abera B."/>
            <person name="Abreu J."/>
            <person name="Acer S.C."/>
            <person name="Aftuck L."/>
            <person name="Alexander A."/>
            <person name="An P."/>
            <person name="Anderson E."/>
            <person name="Anderson S."/>
            <person name="Arachi H."/>
            <person name="Azer M."/>
            <person name="Bachantsang P."/>
            <person name="Barry A."/>
            <person name="Bayul T."/>
            <person name="Berlin A."/>
            <person name="Bessette D."/>
            <person name="Bloom T."/>
            <person name="Blye J."/>
            <person name="Boguslavskiy L."/>
            <person name="Bonnet C."/>
            <person name="Boukhgalter B."/>
            <person name="Bourzgui I."/>
            <person name="Brown A."/>
            <person name="Cahill P."/>
            <person name="Channer S."/>
            <person name="Cheshatsang Y."/>
            <person name="Chuda L."/>
            <person name="Citroen M."/>
            <person name="Collymore A."/>
            <person name="Cooke P."/>
            <person name="Costello M."/>
            <person name="D'Aco K."/>
            <person name="Daza R."/>
            <person name="De Haan G."/>
            <person name="DeGray S."/>
            <person name="DeMaso C."/>
            <person name="Dhargay N."/>
            <person name="Dooley K."/>
            <person name="Dooley E."/>
            <person name="Doricent M."/>
            <person name="Dorje P."/>
            <person name="Dorjee K."/>
            <person name="Dupes A."/>
            <person name="Elong R."/>
            <person name="Falk J."/>
            <person name="Farina A."/>
            <person name="Faro S."/>
            <person name="Ferguson D."/>
            <person name="Fisher S."/>
            <person name="Foley C.D."/>
            <person name="Franke A."/>
            <person name="Friedrich D."/>
            <person name="Gadbois L."/>
            <person name="Gearin G."/>
            <person name="Gearin C.R."/>
            <person name="Giannoukos G."/>
            <person name="Goode T."/>
            <person name="Graham J."/>
            <person name="Grandbois E."/>
            <person name="Grewal S."/>
            <person name="Gyaltsen K."/>
            <person name="Hafez N."/>
            <person name="Hagos B."/>
            <person name="Hall J."/>
            <person name="Henson C."/>
            <person name="Hollinger A."/>
            <person name="Honan T."/>
            <person name="Huard M.D."/>
            <person name="Hughes L."/>
            <person name="Hurhula B."/>
            <person name="Husby M.E."/>
            <person name="Kamat A."/>
            <person name="Kanga B."/>
            <person name="Kashin S."/>
            <person name="Khazanovich D."/>
            <person name="Kisner P."/>
            <person name="Lance K."/>
            <person name="Lara M."/>
            <person name="Lee W."/>
            <person name="Lennon N."/>
            <person name="Letendre F."/>
            <person name="LeVine R."/>
            <person name="Lipovsky A."/>
            <person name="Liu X."/>
            <person name="Liu J."/>
            <person name="Liu S."/>
            <person name="Lokyitsang T."/>
            <person name="Lokyitsang Y."/>
            <person name="Lubonja R."/>
            <person name="Lui A."/>
            <person name="MacDonald P."/>
            <person name="Magnisalis V."/>
            <person name="Maru K."/>
            <person name="Matthews C."/>
            <person name="McCusker W."/>
            <person name="McDonough S."/>
            <person name="Mehta T."/>
            <person name="Meldrim J."/>
            <person name="Meneus L."/>
            <person name="Mihai O."/>
            <person name="Mihalev A."/>
            <person name="Mihova T."/>
            <person name="Mittelman R."/>
            <person name="Mlenga V."/>
            <person name="Montmayeur A."/>
            <person name="Mulrain L."/>
            <person name="Navidi A."/>
            <person name="Naylor J."/>
            <person name="Negash T."/>
            <person name="Nguyen T."/>
            <person name="Nguyen N."/>
            <person name="Nicol R."/>
            <person name="Norbu C."/>
            <person name="Norbu N."/>
            <person name="Novod N."/>
            <person name="O'Neill B."/>
            <person name="Osman S."/>
            <person name="Markiewicz E."/>
            <person name="Oyono O.L."/>
            <person name="Patti C."/>
            <person name="Phunkhang P."/>
            <person name="Pierre F."/>
            <person name="Priest M."/>
            <person name="Raghuraman S."/>
            <person name="Rege F."/>
            <person name="Reyes R."/>
            <person name="Rise C."/>
            <person name="Rogov P."/>
            <person name="Ross K."/>
            <person name="Ryan E."/>
            <person name="Settipalli S."/>
            <person name="Shea T."/>
            <person name="Sherpa N."/>
            <person name="Shi L."/>
            <person name="Shih D."/>
            <person name="Sparrow T."/>
            <person name="Spaulding J."/>
            <person name="Stalker J."/>
            <person name="Stange-Thomann N."/>
            <person name="Stavropoulos S."/>
            <person name="Stone C."/>
            <person name="Strader C."/>
            <person name="Tesfaye S."/>
            <person name="Thomson T."/>
            <person name="Thoulutsang Y."/>
            <person name="Thoulutsang D."/>
            <person name="Topham K."/>
            <person name="Topping I."/>
            <person name="Tsamla T."/>
            <person name="Vassiliev H."/>
            <person name="Vo A."/>
            <person name="Wangchuk T."/>
            <person name="Wangdi T."/>
            <person name="Weiand M."/>
            <person name="Wilkinson J."/>
            <person name="Wilson A."/>
            <person name="Yadav S."/>
            <person name="Young G."/>
            <person name="Yu Q."/>
            <person name="Zembek L."/>
            <person name="Zhong D."/>
            <person name="Zimmer A."/>
            <person name="Zwirko Z."/>
            <person name="Jaffe D.B."/>
            <person name="Alvarez P."/>
            <person name="Brockman W."/>
            <person name="Butler J."/>
            <person name="Chin C."/>
            <person name="Gnerre S."/>
            <person name="Grabherr M."/>
            <person name="Kleber M."/>
            <person name="Mauceli E."/>
            <person name="MacCallum I."/>
        </authorList>
    </citation>
    <scope>NUCLEOTIDE SEQUENCE [LARGE SCALE GENOMIC DNA]</scope>
    <source>
        <strain evidence="1 2">TSC#14021-0224.01</strain>
    </source>
</reference>
<keyword evidence="2" id="KW-1185">Reference proteome</keyword>
<dbReference type="KEGG" id="der:6555571"/>
<dbReference type="OrthoDB" id="7868137at2759"/>
<dbReference type="EMBL" id="CH954183">
    <property type="protein sequence ID" value="EDV45457.1"/>
    <property type="molecule type" value="Genomic_DNA"/>
</dbReference>
<dbReference type="AlphaFoldDB" id="B3P9G1"/>
<evidence type="ECO:0000313" key="2">
    <source>
        <dbReference type="Proteomes" id="UP000008711"/>
    </source>
</evidence>
<name>B3P9G1_DROER</name>